<dbReference type="OrthoDB" id="5288586at2759"/>
<gene>
    <name evidence="3" type="ORF">K435DRAFT_756939</name>
</gene>
<dbReference type="PANTHER" id="PTHR37488:SF2">
    <property type="entry name" value="DUF1275 DOMAIN-CONTAINING PROTEIN"/>
    <property type="match status" value="1"/>
</dbReference>
<keyword evidence="2" id="KW-0812">Transmembrane</keyword>
<reference evidence="3 4" key="1">
    <citation type="journal article" date="2019" name="Nat. Ecol. Evol.">
        <title>Megaphylogeny resolves global patterns of mushroom evolution.</title>
        <authorList>
            <person name="Varga T."/>
            <person name="Krizsan K."/>
            <person name="Foldi C."/>
            <person name="Dima B."/>
            <person name="Sanchez-Garcia M."/>
            <person name="Sanchez-Ramirez S."/>
            <person name="Szollosi G.J."/>
            <person name="Szarkandi J.G."/>
            <person name="Papp V."/>
            <person name="Albert L."/>
            <person name="Andreopoulos W."/>
            <person name="Angelini C."/>
            <person name="Antonin V."/>
            <person name="Barry K.W."/>
            <person name="Bougher N.L."/>
            <person name="Buchanan P."/>
            <person name="Buyck B."/>
            <person name="Bense V."/>
            <person name="Catcheside P."/>
            <person name="Chovatia M."/>
            <person name="Cooper J."/>
            <person name="Damon W."/>
            <person name="Desjardin D."/>
            <person name="Finy P."/>
            <person name="Geml J."/>
            <person name="Haridas S."/>
            <person name="Hughes K."/>
            <person name="Justo A."/>
            <person name="Karasinski D."/>
            <person name="Kautmanova I."/>
            <person name="Kiss B."/>
            <person name="Kocsube S."/>
            <person name="Kotiranta H."/>
            <person name="LaButti K.M."/>
            <person name="Lechner B.E."/>
            <person name="Liimatainen K."/>
            <person name="Lipzen A."/>
            <person name="Lukacs Z."/>
            <person name="Mihaltcheva S."/>
            <person name="Morgado L.N."/>
            <person name="Niskanen T."/>
            <person name="Noordeloos M.E."/>
            <person name="Ohm R.A."/>
            <person name="Ortiz-Santana B."/>
            <person name="Ovrebo C."/>
            <person name="Racz N."/>
            <person name="Riley R."/>
            <person name="Savchenko A."/>
            <person name="Shiryaev A."/>
            <person name="Soop K."/>
            <person name="Spirin V."/>
            <person name="Szebenyi C."/>
            <person name="Tomsovsky M."/>
            <person name="Tulloss R.E."/>
            <person name="Uehling J."/>
            <person name="Grigoriev I.V."/>
            <person name="Vagvolgyi C."/>
            <person name="Papp T."/>
            <person name="Martin F.M."/>
            <person name="Miettinen O."/>
            <person name="Hibbett D.S."/>
            <person name="Nagy L.G."/>
        </authorList>
    </citation>
    <scope>NUCLEOTIDE SEQUENCE [LARGE SCALE GENOMIC DNA]</scope>
    <source>
        <strain evidence="3 4">CBS 962.96</strain>
    </source>
</reference>
<keyword evidence="4" id="KW-1185">Reference proteome</keyword>
<dbReference type="Proteomes" id="UP000297245">
    <property type="component" value="Unassembled WGS sequence"/>
</dbReference>
<dbReference type="PANTHER" id="PTHR37488">
    <property type="entry name" value="DUF1275 DOMAIN-CONTAINING PROTEIN"/>
    <property type="match status" value="1"/>
</dbReference>
<keyword evidence="2" id="KW-1133">Transmembrane helix</keyword>
<proteinExistence type="predicted"/>
<accession>A0A4S8LWR1</accession>
<organism evidence="3 4">
    <name type="scientific">Dendrothele bispora (strain CBS 962.96)</name>
    <dbReference type="NCBI Taxonomy" id="1314807"/>
    <lineage>
        <taxon>Eukaryota</taxon>
        <taxon>Fungi</taxon>
        <taxon>Dikarya</taxon>
        <taxon>Basidiomycota</taxon>
        <taxon>Agaricomycotina</taxon>
        <taxon>Agaricomycetes</taxon>
        <taxon>Agaricomycetidae</taxon>
        <taxon>Agaricales</taxon>
        <taxon>Agaricales incertae sedis</taxon>
        <taxon>Dendrothele</taxon>
    </lineage>
</organism>
<dbReference type="EMBL" id="ML179236">
    <property type="protein sequence ID" value="THU93930.1"/>
    <property type="molecule type" value="Genomic_DNA"/>
</dbReference>
<feature type="transmembrane region" description="Helical" evidence="2">
    <location>
        <begin position="83"/>
        <end position="103"/>
    </location>
</feature>
<evidence type="ECO:0000256" key="2">
    <source>
        <dbReference type="SAM" id="Phobius"/>
    </source>
</evidence>
<sequence>MNAYYFMSGFMNTVSFSATFVWCGFQSGNTTQLAIAVARLWEGERTEFLLADRQALASLLSFVFGALIARFGGNLLGAKTRGWMIIGTFLQALFTMAAAISIWKSGQGYPGISDERFVTGPAWSDLVSFLCLCFMSASMGMQGLTSLRLKTNSSATLPLTTTWCELMGVDALFSFNRLDVARDQRVLGVASVFLGGMTARGIAAKIGSPGVLAIGVGVRVLISLSWSLVPNVPLTEEKVTNRDGPSNDEPNSDAEKNLCQLSEIEATTSRV</sequence>
<name>A0A4S8LWR1_DENBC</name>
<dbReference type="InterPro" id="IPR010699">
    <property type="entry name" value="DUF1275"/>
</dbReference>
<protein>
    <recommendedName>
        <fullName evidence="5">DUF1275 domain protein</fullName>
    </recommendedName>
</protein>
<evidence type="ECO:0008006" key="5">
    <source>
        <dbReference type="Google" id="ProtNLM"/>
    </source>
</evidence>
<feature type="region of interest" description="Disordered" evidence="1">
    <location>
        <begin position="237"/>
        <end position="259"/>
    </location>
</feature>
<dbReference type="Pfam" id="PF06912">
    <property type="entry name" value="DUF1275"/>
    <property type="match status" value="1"/>
</dbReference>
<evidence type="ECO:0000256" key="1">
    <source>
        <dbReference type="SAM" id="MobiDB-lite"/>
    </source>
</evidence>
<evidence type="ECO:0000313" key="4">
    <source>
        <dbReference type="Proteomes" id="UP000297245"/>
    </source>
</evidence>
<feature type="transmembrane region" description="Helical" evidence="2">
    <location>
        <begin position="54"/>
        <end position="71"/>
    </location>
</feature>
<evidence type="ECO:0000313" key="3">
    <source>
        <dbReference type="EMBL" id="THU93930.1"/>
    </source>
</evidence>
<dbReference type="AlphaFoldDB" id="A0A4S8LWR1"/>
<feature type="transmembrane region" description="Helical" evidence="2">
    <location>
        <begin position="123"/>
        <end position="144"/>
    </location>
</feature>
<keyword evidence="2" id="KW-0472">Membrane</keyword>